<proteinExistence type="predicted"/>
<dbReference type="AlphaFoldDB" id="A0A239BAS4"/>
<reference evidence="3 4" key="1">
    <citation type="submission" date="2017-06" db="EMBL/GenBank/DDBJ databases">
        <authorList>
            <person name="Kim H.J."/>
            <person name="Triplett B.A."/>
        </authorList>
    </citation>
    <scope>NUCLEOTIDE SEQUENCE [LARGE SCALE GENOMIC DNA]</scope>
    <source>
        <strain evidence="3 4">CGMCC 4.2132</strain>
    </source>
</reference>
<feature type="region of interest" description="Disordered" evidence="1">
    <location>
        <begin position="72"/>
        <end position="97"/>
    </location>
</feature>
<keyword evidence="4" id="KW-1185">Reference proteome</keyword>
<name>A0A239BAS4_9ACTN</name>
<dbReference type="OrthoDB" id="9815586at2"/>
<evidence type="ECO:0000313" key="4">
    <source>
        <dbReference type="Proteomes" id="UP000198282"/>
    </source>
</evidence>
<protein>
    <submittedName>
        <fullName evidence="3">Uncharacterized protein</fullName>
    </submittedName>
</protein>
<evidence type="ECO:0000256" key="1">
    <source>
        <dbReference type="SAM" id="MobiDB-lite"/>
    </source>
</evidence>
<dbReference type="Proteomes" id="UP000198282">
    <property type="component" value="Unassembled WGS sequence"/>
</dbReference>
<feature type="transmembrane region" description="Helical" evidence="2">
    <location>
        <begin position="49"/>
        <end position="67"/>
    </location>
</feature>
<keyword evidence="2" id="KW-1133">Transmembrane helix</keyword>
<gene>
    <name evidence="3" type="ORF">SAMN05216276_100382</name>
</gene>
<accession>A0A239BAS4</accession>
<sequence length="97" mass="10784">MINMLHKMGVRSNAMYMAGLASIGLSVASWLTSETLEDAGRDRADRWGIFIGQWAPTFFAVGIALRIEETHTDKRSMEQETLSESYSEGRMPSRAGV</sequence>
<keyword evidence="2" id="KW-0812">Transmembrane</keyword>
<evidence type="ECO:0000313" key="3">
    <source>
        <dbReference type="EMBL" id="SNS04980.1"/>
    </source>
</evidence>
<evidence type="ECO:0000256" key="2">
    <source>
        <dbReference type="SAM" id="Phobius"/>
    </source>
</evidence>
<organism evidence="3 4">
    <name type="scientific">Streptosporangium subroseum</name>
    <dbReference type="NCBI Taxonomy" id="106412"/>
    <lineage>
        <taxon>Bacteria</taxon>
        <taxon>Bacillati</taxon>
        <taxon>Actinomycetota</taxon>
        <taxon>Actinomycetes</taxon>
        <taxon>Streptosporangiales</taxon>
        <taxon>Streptosporangiaceae</taxon>
        <taxon>Streptosporangium</taxon>
    </lineage>
</organism>
<keyword evidence="2" id="KW-0472">Membrane</keyword>
<dbReference type="EMBL" id="FZOD01000003">
    <property type="protein sequence ID" value="SNS04980.1"/>
    <property type="molecule type" value="Genomic_DNA"/>
</dbReference>